<reference evidence="1 2" key="1">
    <citation type="journal article" date="2018" name="J. Allergy Clin. Immunol.">
        <title>High-quality assembly of Dermatophagoides pteronyssinus genome and transcriptome reveals a wide range of novel allergens.</title>
        <authorList>
            <person name="Liu X.Y."/>
            <person name="Yang K.Y."/>
            <person name="Wang M.Q."/>
            <person name="Kwok J.S."/>
            <person name="Zeng X."/>
            <person name="Yang Z."/>
            <person name="Xiao X.J."/>
            <person name="Lau C.P."/>
            <person name="Li Y."/>
            <person name="Huang Z.M."/>
            <person name="Ba J.G."/>
            <person name="Yim A.K."/>
            <person name="Ouyang C.Y."/>
            <person name="Ngai S.M."/>
            <person name="Chan T.F."/>
            <person name="Leung E.L."/>
            <person name="Liu L."/>
            <person name="Liu Z.G."/>
            <person name="Tsui S.K."/>
        </authorList>
    </citation>
    <scope>NUCLEOTIDE SEQUENCE [LARGE SCALE GENOMIC DNA]</scope>
    <source>
        <strain evidence="1">Derp</strain>
    </source>
</reference>
<evidence type="ECO:0000313" key="1">
    <source>
        <dbReference type="EMBL" id="KAH9424095.1"/>
    </source>
</evidence>
<comment type="caution">
    <text evidence="1">The sequence shown here is derived from an EMBL/GenBank/DDBJ whole genome shotgun (WGS) entry which is preliminary data.</text>
</comment>
<dbReference type="EMBL" id="NJHN03000030">
    <property type="protein sequence ID" value="KAH9424095.1"/>
    <property type="molecule type" value="Genomic_DNA"/>
</dbReference>
<keyword evidence="2" id="KW-1185">Reference proteome</keyword>
<evidence type="ECO:0000313" key="2">
    <source>
        <dbReference type="Proteomes" id="UP000887458"/>
    </source>
</evidence>
<dbReference type="Proteomes" id="UP000887458">
    <property type="component" value="Unassembled WGS sequence"/>
</dbReference>
<proteinExistence type="predicted"/>
<sequence>MLKLTNKSRKQHENLYSHILNENANEFFLDQIYREYETKNKKQTPISSYAAGTTAKFLYFKITTFEIGKKKKN</sequence>
<gene>
    <name evidence="1" type="ORF">DERP_008943</name>
</gene>
<organism evidence="1 2">
    <name type="scientific">Dermatophagoides pteronyssinus</name>
    <name type="common">European house dust mite</name>
    <dbReference type="NCBI Taxonomy" id="6956"/>
    <lineage>
        <taxon>Eukaryota</taxon>
        <taxon>Metazoa</taxon>
        <taxon>Ecdysozoa</taxon>
        <taxon>Arthropoda</taxon>
        <taxon>Chelicerata</taxon>
        <taxon>Arachnida</taxon>
        <taxon>Acari</taxon>
        <taxon>Acariformes</taxon>
        <taxon>Sarcoptiformes</taxon>
        <taxon>Astigmata</taxon>
        <taxon>Psoroptidia</taxon>
        <taxon>Analgoidea</taxon>
        <taxon>Pyroglyphidae</taxon>
        <taxon>Dermatophagoidinae</taxon>
        <taxon>Dermatophagoides</taxon>
    </lineage>
</organism>
<name>A0ABQ8JNQ6_DERPT</name>
<protein>
    <submittedName>
        <fullName evidence="1">Uncharacterized protein</fullName>
    </submittedName>
</protein>
<accession>A0ABQ8JNQ6</accession>
<reference evidence="1 2" key="2">
    <citation type="journal article" date="2022" name="Mol. Biol. Evol.">
        <title>Comparative Genomics Reveals Insights into the Divergent Evolution of Astigmatic Mites and Household Pest Adaptations.</title>
        <authorList>
            <person name="Xiong Q."/>
            <person name="Wan A.T."/>
            <person name="Liu X."/>
            <person name="Fung C.S."/>
            <person name="Xiao X."/>
            <person name="Malainual N."/>
            <person name="Hou J."/>
            <person name="Wang L."/>
            <person name="Wang M."/>
            <person name="Yang K.Y."/>
            <person name="Cui Y."/>
            <person name="Leung E.L."/>
            <person name="Nong W."/>
            <person name="Shin S.K."/>
            <person name="Au S.W."/>
            <person name="Jeong K.Y."/>
            <person name="Chew F.T."/>
            <person name="Hui J.H."/>
            <person name="Leung T.F."/>
            <person name="Tungtrongchitr A."/>
            <person name="Zhong N."/>
            <person name="Liu Z."/>
            <person name="Tsui S.K."/>
        </authorList>
    </citation>
    <scope>NUCLEOTIDE SEQUENCE [LARGE SCALE GENOMIC DNA]</scope>
    <source>
        <strain evidence="1">Derp</strain>
    </source>
</reference>